<dbReference type="EMBL" id="CAEFZW010000001">
    <property type="protein sequence ID" value="CAB4251968.1"/>
    <property type="molecule type" value="Genomic_DNA"/>
</dbReference>
<dbReference type="GO" id="GO:0005634">
    <property type="term" value="C:nucleus"/>
    <property type="evidence" value="ECO:0007669"/>
    <property type="project" value="TreeGrafter"/>
</dbReference>
<gene>
    <name evidence="2" type="ORF">KABA2_01S02948</name>
</gene>
<comment type="caution">
    <text evidence="2">The sequence shown here is derived from an EMBL/GenBank/DDBJ whole genome shotgun (WGS) entry which is preliminary data.</text>
</comment>
<dbReference type="GO" id="GO:0019903">
    <property type="term" value="F:protein phosphatase binding"/>
    <property type="evidence" value="ECO:0007669"/>
    <property type="project" value="InterPro"/>
</dbReference>
<evidence type="ECO:0000256" key="1">
    <source>
        <dbReference type="ARBA" id="ARBA00006180"/>
    </source>
</evidence>
<name>A0A8H2VB10_9SACH</name>
<dbReference type="GO" id="GO:0005829">
    <property type="term" value="C:cytosol"/>
    <property type="evidence" value="ECO:0007669"/>
    <property type="project" value="TreeGrafter"/>
</dbReference>
<comment type="similarity">
    <text evidence="1">Belongs to the SAPS family.</text>
</comment>
<proteinExistence type="inferred from homology"/>
<reference evidence="2 3" key="1">
    <citation type="submission" date="2020-05" db="EMBL/GenBank/DDBJ databases">
        <authorList>
            <person name="Casaregola S."/>
            <person name="Devillers H."/>
            <person name="Grondin C."/>
        </authorList>
    </citation>
    <scope>NUCLEOTIDE SEQUENCE [LARGE SCALE GENOMIC DNA]</scope>
    <source>
        <strain evidence="2 3">CLIB 1767</strain>
    </source>
</reference>
<dbReference type="Pfam" id="PF04499">
    <property type="entry name" value="SAPS"/>
    <property type="match status" value="1"/>
</dbReference>
<evidence type="ECO:0000313" key="2">
    <source>
        <dbReference type="EMBL" id="CAB4251968.1"/>
    </source>
</evidence>
<protein>
    <submittedName>
        <fullName evidence="2">Similar to Saccharomyces cerevisiae YGL229C SAP4 Protein required for function of the Sit4p protein phosphatase</fullName>
    </submittedName>
</protein>
<dbReference type="PANTHER" id="PTHR12634">
    <property type="entry name" value="SIT4 YEAST -ASSOCIATING PROTEIN-RELATED"/>
    <property type="match status" value="1"/>
</dbReference>
<dbReference type="AlphaFoldDB" id="A0A8H2VB10"/>
<evidence type="ECO:0000313" key="3">
    <source>
        <dbReference type="Proteomes" id="UP000644660"/>
    </source>
</evidence>
<dbReference type="GO" id="GO:0019888">
    <property type="term" value="F:protein phosphatase regulator activity"/>
    <property type="evidence" value="ECO:0007669"/>
    <property type="project" value="TreeGrafter"/>
</dbReference>
<dbReference type="OrthoDB" id="10343950at2759"/>
<sequence length="861" mass="99326">MSFWPFSSINSESKIDGIINNYLERLHSVEHSENVSNIPTTTSAIAQRRHSSNNTIENAVTTAMITRSHSPVYSSHSIASDEDEIKGSMNHLHISDPRGIVNIKEHGSNRPSFSSMFRHTDMVKQSPTLSLGTLDNDYIDQILKEPTLVDRLVRQDKKLMDFICFGYFYIEEDTENDFEDDNVVIGGDDIWRKVYHIDYIIEVMLKNLDEIDGAYPFNCDNPSHLDETDIRNDHLAEYLVNKNTVRDEKEDLEFIPTGDNNTLDRYAQIIRISDIIILNIPIIQKIILESFDRMEKLWSLIHHPKIVSENSIQLTIFLKIQDGLLANGRNPYLNFIRNKHSLVQDIFDHDDLSNVFDFLLRLICTDKINDTTGIIDILEVQGLMKKCMSYFKGSIYSDRQISTVYEFLKQLIGISVNIPMNDISIGPNNLTRFLVLENTVETLVQILLEQKGSVLCNIVVLMIELIRKNNSDFDSISLLETTILKNPPNKRDPLYLGNLLKIFTRYLPRLLNIIWSIDYPENESFITQTGEEFKKIGLVRIKIVELIAELLHCSNMDLMNLKTSELIAEERQKCRDSVNKEIDCLLKDDNKTTISLIEGFARLSSNCSANGNKNNYSSDNYSEPCYGKPFISMANNEKIRKMKTIGDDFKIMLFDQEAIPRILKIFLDHPWNNFWHNVSFDIIQQLLNGRIDSTYNPFLVYSLFFLNDSRKYNPTFTQDNDSADFNIIQDFIICAYKRCYQYYIKNSMVLGYNGHMLLIVEDLTAFSKNIETKSISLVIFDSLQNEKWIRLSEEILVMTKTMCIKILGGGERIEDQNGNITLQIYDNDPPTNLNENKQQPDKVVPDYPTQVTLIDKIGTLF</sequence>
<accession>A0A8H2VB10</accession>
<dbReference type="GeneID" id="64855082"/>
<organism evidence="2 3">
    <name type="scientific">Maudiozyma barnettii</name>
    <dbReference type="NCBI Taxonomy" id="61262"/>
    <lineage>
        <taxon>Eukaryota</taxon>
        <taxon>Fungi</taxon>
        <taxon>Dikarya</taxon>
        <taxon>Ascomycota</taxon>
        <taxon>Saccharomycotina</taxon>
        <taxon>Saccharomycetes</taxon>
        <taxon>Saccharomycetales</taxon>
        <taxon>Saccharomycetaceae</taxon>
        <taxon>Maudiozyma</taxon>
    </lineage>
</organism>
<dbReference type="RefSeq" id="XP_041404007.1">
    <property type="nucleotide sequence ID" value="XM_041548073.1"/>
</dbReference>
<dbReference type="Proteomes" id="UP000644660">
    <property type="component" value="Unassembled WGS sequence"/>
</dbReference>
<keyword evidence="3" id="KW-1185">Reference proteome</keyword>
<dbReference type="InterPro" id="IPR007587">
    <property type="entry name" value="SAPS"/>
</dbReference>
<dbReference type="PANTHER" id="PTHR12634:SF14">
    <property type="entry name" value="SIT4-ASSOCIATING PROTEIN SAP155-RELATED"/>
    <property type="match status" value="1"/>
</dbReference>